<dbReference type="EMBL" id="JACHNS010000003">
    <property type="protein sequence ID" value="MBB4593453.1"/>
    <property type="molecule type" value="Genomic_DNA"/>
</dbReference>
<protein>
    <submittedName>
        <fullName evidence="2">Uncharacterized protein</fullName>
    </submittedName>
</protein>
<evidence type="ECO:0000256" key="1">
    <source>
        <dbReference type="SAM" id="SignalP"/>
    </source>
</evidence>
<keyword evidence="1" id="KW-0732">Signal</keyword>
<name>A0ABR6JL61_9XANT</name>
<feature type="signal peptide" evidence="1">
    <location>
        <begin position="1"/>
        <end position="23"/>
    </location>
</feature>
<sequence length="160" mass="17445">MQARRLLVIATLTLGLLMNHPSAAHQPVGDTPHNGMSLQVLERAYIESYEQSGFRLASRHKHKLGNASNKIWKIQLVFQLKSAPKGPDAPSTTLRILINGSHGCGCLMRRDSFLGADANSSDMEAYMRGERALVKADRAALAKVQRRLGSSIPYAGPAEP</sequence>
<dbReference type="RefSeq" id="WP_184440487.1">
    <property type="nucleotide sequence ID" value="NZ_JACHNS010000003.1"/>
</dbReference>
<comment type="caution">
    <text evidence="2">The sequence shown here is derived from an EMBL/GenBank/DDBJ whole genome shotgun (WGS) entry which is preliminary data.</text>
</comment>
<proteinExistence type="predicted"/>
<reference evidence="2 3" key="1">
    <citation type="submission" date="2020-08" db="EMBL/GenBank/DDBJ databases">
        <title>Studying the diversity of plant-associated saprophytic bacteria and their role in host health and plant-pathogen interactions.</title>
        <authorList>
            <person name="Potnis N."/>
        </authorList>
    </citation>
    <scope>NUCLEOTIDE SEQUENCE [LARGE SCALE GENOMIC DNA]</scope>
    <source>
        <strain evidence="2 3">F16</strain>
    </source>
</reference>
<evidence type="ECO:0000313" key="3">
    <source>
        <dbReference type="Proteomes" id="UP000554726"/>
    </source>
</evidence>
<feature type="chain" id="PRO_5045718057" evidence="1">
    <location>
        <begin position="24"/>
        <end position="160"/>
    </location>
</feature>
<accession>A0ABR6JL61</accession>
<dbReference type="Proteomes" id="UP000554726">
    <property type="component" value="Unassembled WGS sequence"/>
</dbReference>
<evidence type="ECO:0000313" key="2">
    <source>
        <dbReference type="EMBL" id="MBB4593453.1"/>
    </source>
</evidence>
<organism evidence="2 3">
    <name type="scientific">Xanthomonas cannabis</name>
    <dbReference type="NCBI Taxonomy" id="1885674"/>
    <lineage>
        <taxon>Bacteria</taxon>
        <taxon>Pseudomonadati</taxon>
        <taxon>Pseudomonadota</taxon>
        <taxon>Gammaproteobacteria</taxon>
        <taxon>Lysobacterales</taxon>
        <taxon>Lysobacteraceae</taxon>
        <taxon>Xanthomonas</taxon>
    </lineage>
</organism>
<gene>
    <name evidence="2" type="ORF">FHR60_002122</name>
</gene>
<keyword evidence="3" id="KW-1185">Reference proteome</keyword>